<evidence type="ECO:0000256" key="2">
    <source>
        <dbReference type="ARBA" id="ARBA00004651"/>
    </source>
</evidence>
<feature type="transmembrane region" description="Helical" evidence="13">
    <location>
        <begin position="93"/>
        <end position="118"/>
    </location>
</feature>
<evidence type="ECO:0000256" key="5">
    <source>
        <dbReference type="ARBA" id="ARBA00022670"/>
    </source>
</evidence>
<proteinExistence type="inferred from homology"/>
<evidence type="ECO:0000256" key="10">
    <source>
        <dbReference type="ARBA" id="ARBA00022989"/>
    </source>
</evidence>
<accession>A0ABU1MMI1</accession>
<keyword evidence="7" id="KW-0479">Metal-binding</keyword>
<evidence type="ECO:0000313" key="16">
    <source>
        <dbReference type="Proteomes" id="UP001184150"/>
    </source>
</evidence>
<dbReference type="GO" id="GO:0008233">
    <property type="term" value="F:peptidase activity"/>
    <property type="evidence" value="ECO:0007669"/>
    <property type="project" value="UniProtKB-KW"/>
</dbReference>
<gene>
    <name evidence="15" type="ORF">J2792_002412</name>
</gene>
<evidence type="ECO:0000256" key="13">
    <source>
        <dbReference type="SAM" id="Phobius"/>
    </source>
</evidence>
<evidence type="ECO:0000259" key="14">
    <source>
        <dbReference type="Pfam" id="PF02163"/>
    </source>
</evidence>
<keyword evidence="8" id="KW-0378">Hydrolase</keyword>
<evidence type="ECO:0000256" key="9">
    <source>
        <dbReference type="ARBA" id="ARBA00022833"/>
    </source>
</evidence>
<evidence type="ECO:0000256" key="12">
    <source>
        <dbReference type="ARBA" id="ARBA00023136"/>
    </source>
</evidence>
<comment type="similarity">
    <text evidence="3">Belongs to the peptidase M50B family.</text>
</comment>
<evidence type="ECO:0000256" key="7">
    <source>
        <dbReference type="ARBA" id="ARBA00022723"/>
    </source>
</evidence>
<comment type="caution">
    <text evidence="15">The sequence shown here is derived from an EMBL/GenBank/DDBJ whole genome shotgun (WGS) entry which is preliminary data.</text>
</comment>
<keyword evidence="5 15" id="KW-0645">Protease</keyword>
<feature type="domain" description="Peptidase M50" evidence="14">
    <location>
        <begin position="125"/>
        <end position="192"/>
    </location>
</feature>
<dbReference type="RefSeq" id="WP_309805407.1">
    <property type="nucleotide sequence ID" value="NZ_JAVDRD010000005.1"/>
</dbReference>
<dbReference type="PANTHER" id="PTHR35864:SF1">
    <property type="entry name" value="ZINC METALLOPROTEASE YWHC-RELATED"/>
    <property type="match status" value="1"/>
</dbReference>
<dbReference type="InterPro" id="IPR008915">
    <property type="entry name" value="Peptidase_M50"/>
</dbReference>
<evidence type="ECO:0000256" key="11">
    <source>
        <dbReference type="ARBA" id="ARBA00023049"/>
    </source>
</evidence>
<keyword evidence="16" id="KW-1185">Reference proteome</keyword>
<feature type="transmembrane region" description="Helical" evidence="13">
    <location>
        <begin position="6"/>
        <end position="25"/>
    </location>
</feature>
<dbReference type="CDD" id="cd06158">
    <property type="entry name" value="S2P-M50_like_1"/>
    <property type="match status" value="1"/>
</dbReference>
<evidence type="ECO:0000256" key="8">
    <source>
        <dbReference type="ARBA" id="ARBA00022801"/>
    </source>
</evidence>
<sequence length="230" mass="24434">MNDTLYSLATVAIPMIVAIVFHEVAHGRMARLLGDHTAQDMGRLSFNPLRHVDPVGTVILPGMLALAHAPVFGWARPVPVDVRGLPHPRRAMMLVGAAGPAMNFALAVVAALGLGIMARLAPGAGAVAQFVAANLVNFLAINLFLACFNLLPLPPFDGSHIVEGLLPRPAAQAYARLRPLGFPIMLVLLVVLPWMMPSLDPVRAVVVPPVTWLADHYIALAEMVAGRPLG</sequence>
<dbReference type="InterPro" id="IPR044537">
    <property type="entry name" value="Rip2-like"/>
</dbReference>
<dbReference type="PANTHER" id="PTHR35864">
    <property type="entry name" value="ZINC METALLOPROTEASE MJ0611-RELATED"/>
    <property type="match status" value="1"/>
</dbReference>
<evidence type="ECO:0000256" key="3">
    <source>
        <dbReference type="ARBA" id="ARBA00007931"/>
    </source>
</evidence>
<dbReference type="GO" id="GO:0006508">
    <property type="term" value="P:proteolysis"/>
    <property type="evidence" value="ECO:0007669"/>
    <property type="project" value="UniProtKB-KW"/>
</dbReference>
<keyword evidence="4" id="KW-1003">Cell membrane</keyword>
<keyword evidence="11" id="KW-0482">Metalloprotease</keyword>
<keyword evidence="6 13" id="KW-0812">Transmembrane</keyword>
<evidence type="ECO:0000256" key="6">
    <source>
        <dbReference type="ARBA" id="ARBA00022692"/>
    </source>
</evidence>
<feature type="transmembrane region" description="Helical" evidence="13">
    <location>
        <begin position="130"/>
        <end position="151"/>
    </location>
</feature>
<feature type="transmembrane region" description="Helical" evidence="13">
    <location>
        <begin position="177"/>
        <end position="196"/>
    </location>
</feature>
<name>A0ABU1MMI1_9SPHN</name>
<evidence type="ECO:0000313" key="15">
    <source>
        <dbReference type="EMBL" id="MDR6511540.1"/>
    </source>
</evidence>
<comment type="subcellular location">
    <subcellularLocation>
        <location evidence="2">Cell membrane</location>
        <topology evidence="2">Multi-pass membrane protein</topology>
    </subcellularLocation>
</comment>
<keyword evidence="9" id="KW-0862">Zinc</keyword>
<dbReference type="Pfam" id="PF02163">
    <property type="entry name" value="Peptidase_M50"/>
    <property type="match status" value="1"/>
</dbReference>
<organism evidence="15 16">
    <name type="scientific">Novosphingobium capsulatum</name>
    <dbReference type="NCBI Taxonomy" id="13688"/>
    <lineage>
        <taxon>Bacteria</taxon>
        <taxon>Pseudomonadati</taxon>
        <taxon>Pseudomonadota</taxon>
        <taxon>Alphaproteobacteria</taxon>
        <taxon>Sphingomonadales</taxon>
        <taxon>Sphingomonadaceae</taxon>
        <taxon>Novosphingobium</taxon>
    </lineage>
</organism>
<keyword evidence="10 13" id="KW-1133">Transmembrane helix</keyword>
<keyword evidence="12 13" id="KW-0472">Membrane</keyword>
<evidence type="ECO:0000256" key="4">
    <source>
        <dbReference type="ARBA" id="ARBA00022475"/>
    </source>
</evidence>
<evidence type="ECO:0000256" key="1">
    <source>
        <dbReference type="ARBA" id="ARBA00001947"/>
    </source>
</evidence>
<reference evidence="15 16" key="1">
    <citation type="submission" date="2023-07" db="EMBL/GenBank/DDBJ databases">
        <title>Sorghum-associated microbial communities from plants grown in Nebraska, USA.</title>
        <authorList>
            <person name="Schachtman D."/>
        </authorList>
    </citation>
    <scope>NUCLEOTIDE SEQUENCE [LARGE SCALE GENOMIC DNA]</scope>
    <source>
        <strain evidence="15 16">DS1027</strain>
    </source>
</reference>
<dbReference type="EMBL" id="JAVDRD010000005">
    <property type="protein sequence ID" value="MDR6511540.1"/>
    <property type="molecule type" value="Genomic_DNA"/>
</dbReference>
<dbReference type="Proteomes" id="UP001184150">
    <property type="component" value="Unassembled WGS sequence"/>
</dbReference>
<comment type="cofactor">
    <cofactor evidence="1">
        <name>Zn(2+)</name>
        <dbReference type="ChEBI" id="CHEBI:29105"/>
    </cofactor>
</comment>
<protein>
    <submittedName>
        <fullName evidence="15">Zn-dependent protease</fullName>
    </submittedName>
</protein>
<dbReference type="InterPro" id="IPR052348">
    <property type="entry name" value="Metallopeptidase_M50B"/>
</dbReference>